<name>A0ABQ5P0A3_9ACTN</name>
<dbReference type="InterPro" id="IPR023365">
    <property type="entry name" value="Sortase_dom-sf"/>
</dbReference>
<gene>
    <name evidence="3" type="ORF">SYYSPA8_17065</name>
</gene>
<dbReference type="Proteomes" id="UP001291653">
    <property type="component" value="Unassembled WGS sequence"/>
</dbReference>
<feature type="signal peptide" evidence="2">
    <location>
        <begin position="1"/>
        <end position="29"/>
    </location>
</feature>
<evidence type="ECO:0000256" key="1">
    <source>
        <dbReference type="SAM" id="MobiDB-lite"/>
    </source>
</evidence>
<reference evidence="3 4" key="1">
    <citation type="submission" date="2022-10" db="EMBL/GenBank/DDBJ databases">
        <title>Draft genome sequence of Streptomyces sp. YSPA8.</title>
        <authorList>
            <person name="Moriuchi R."/>
            <person name="Dohra H."/>
            <person name="Yamamura H."/>
            <person name="Kodani S."/>
        </authorList>
    </citation>
    <scope>NUCLEOTIDE SEQUENCE [LARGE SCALE GENOMIC DNA]</scope>
    <source>
        <strain evidence="3 4">YSPA8</strain>
    </source>
</reference>
<proteinExistence type="predicted"/>
<accession>A0ABQ5P0A3</accession>
<feature type="chain" id="PRO_5047325077" evidence="2">
    <location>
        <begin position="30"/>
        <end position="216"/>
    </location>
</feature>
<keyword evidence="2" id="KW-0732">Signal</keyword>
<keyword evidence="4" id="KW-1185">Reference proteome</keyword>
<dbReference type="RefSeq" id="WP_323448063.1">
    <property type="nucleotide sequence ID" value="NZ_BSBI01000006.1"/>
</dbReference>
<dbReference type="EMBL" id="BSBI01000006">
    <property type="protein sequence ID" value="GLF96032.1"/>
    <property type="molecule type" value="Genomic_DNA"/>
</dbReference>
<dbReference type="InterPro" id="IPR042001">
    <property type="entry name" value="Sortase_F"/>
</dbReference>
<feature type="compositionally biased region" description="Acidic residues" evidence="1">
    <location>
        <begin position="181"/>
        <end position="197"/>
    </location>
</feature>
<comment type="caution">
    <text evidence="3">The sequence shown here is derived from an EMBL/GenBank/DDBJ whole genome shotgun (WGS) entry which is preliminary data.</text>
</comment>
<evidence type="ECO:0000313" key="3">
    <source>
        <dbReference type="EMBL" id="GLF96032.1"/>
    </source>
</evidence>
<sequence length="216" mass="21998">MYGPVRPGTRSSPRIAALITLSLFLTACGAPTGGGPPGSDDQRAGGSKTPRAFSLVRAGGQGADPVDVVELKGGADRKVTAPDGAGRIGWLATGVAPGNKGAAVLSGRVGTKDSPGPLYDLVRAAVGDQAKITHMDGTTTTFTIGRIQMISRELPTAAEAATKPDGRELRVVALTPPPKENDDEEAEAEEGTEEGAEEPMAVSEQVGLLVSATVSR</sequence>
<protein>
    <submittedName>
        <fullName evidence="3">Class F sortase</fullName>
    </submittedName>
</protein>
<evidence type="ECO:0000313" key="4">
    <source>
        <dbReference type="Proteomes" id="UP001291653"/>
    </source>
</evidence>
<evidence type="ECO:0000256" key="2">
    <source>
        <dbReference type="SAM" id="SignalP"/>
    </source>
</evidence>
<feature type="region of interest" description="Disordered" evidence="1">
    <location>
        <begin position="159"/>
        <end position="216"/>
    </location>
</feature>
<organism evidence="3 4">
    <name type="scientific">Streptomyces yaizuensis</name>
    <dbReference type="NCBI Taxonomy" id="2989713"/>
    <lineage>
        <taxon>Bacteria</taxon>
        <taxon>Bacillati</taxon>
        <taxon>Actinomycetota</taxon>
        <taxon>Actinomycetes</taxon>
        <taxon>Kitasatosporales</taxon>
        <taxon>Streptomycetaceae</taxon>
        <taxon>Streptomyces</taxon>
    </lineage>
</organism>
<dbReference type="PROSITE" id="PS51257">
    <property type="entry name" value="PROKAR_LIPOPROTEIN"/>
    <property type="match status" value="1"/>
</dbReference>
<dbReference type="CDD" id="cd05829">
    <property type="entry name" value="Sortase_F"/>
    <property type="match status" value="1"/>
</dbReference>
<dbReference type="Gene3D" id="2.40.260.10">
    <property type="entry name" value="Sortase"/>
    <property type="match status" value="1"/>
</dbReference>